<accession>A0A8H6XXR8</accession>
<dbReference type="CDD" id="cd02883">
    <property type="entry name" value="NUDIX_Hydrolase"/>
    <property type="match status" value="1"/>
</dbReference>
<protein>
    <submittedName>
        <fullName evidence="2">NUDIX-domain-containing protein</fullName>
    </submittedName>
</protein>
<proteinExistence type="predicted"/>
<evidence type="ECO:0000313" key="2">
    <source>
        <dbReference type="EMBL" id="KAF7348496.1"/>
    </source>
</evidence>
<dbReference type="InterPro" id="IPR000086">
    <property type="entry name" value="NUDIX_hydrolase_dom"/>
</dbReference>
<keyword evidence="3" id="KW-1185">Reference proteome</keyword>
<dbReference type="PROSITE" id="PS51462">
    <property type="entry name" value="NUDIX"/>
    <property type="match status" value="1"/>
</dbReference>
<organism evidence="2 3">
    <name type="scientific">Mycena venus</name>
    <dbReference type="NCBI Taxonomy" id="2733690"/>
    <lineage>
        <taxon>Eukaryota</taxon>
        <taxon>Fungi</taxon>
        <taxon>Dikarya</taxon>
        <taxon>Basidiomycota</taxon>
        <taxon>Agaricomycotina</taxon>
        <taxon>Agaricomycetes</taxon>
        <taxon>Agaricomycetidae</taxon>
        <taxon>Agaricales</taxon>
        <taxon>Marasmiineae</taxon>
        <taxon>Mycenaceae</taxon>
        <taxon>Mycena</taxon>
    </lineage>
</organism>
<sequence>MDISNVKNRALSPATLSKQYGVERMVVGVAIIVEEPTSRIKKMLLVQRSAEEKMLPNMFELPGGKAEHEDTTILDTVARETLEETGFVVTRIVEEFSHFDYTTSRGLYRQLNFVVEVEGSASQSGGLPIPTLNPEEHQAYRWVAVKDSDSLGSLPMTPGMKEGCSKRSEGYWLLDGCLGWLFGKCVLQIKTEY</sequence>
<dbReference type="PANTHER" id="PTHR43736:SF1">
    <property type="entry name" value="DIHYDRONEOPTERIN TRIPHOSPHATE DIPHOSPHATASE"/>
    <property type="match status" value="1"/>
</dbReference>
<comment type="caution">
    <text evidence="2">The sequence shown here is derived from an EMBL/GenBank/DDBJ whole genome shotgun (WGS) entry which is preliminary data.</text>
</comment>
<dbReference type="OrthoDB" id="276276at2759"/>
<dbReference type="InterPro" id="IPR015797">
    <property type="entry name" value="NUDIX_hydrolase-like_dom_sf"/>
</dbReference>
<reference evidence="2" key="1">
    <citation type="submission" date="2020-05" db="EMBL/GenBank/DDBJ databases">
        <title>Mycena genomes resolve the evolution of fungal bioluminescence.</title>
        <authorList>
            <person name="Tsai I.J."/>
        </authorList>
    </citation>
    <scope>NUCLEOTIDE SEQUENCE</scope>
    <source>
        <strain evidence="2">CCC161011</strain>
    </source>
</reference>
<dbReference type="Proteomes" id="UP000620124">
    <property type="component" value="Unassembled WGS sequence"/>
</dbReference>
<dbReference type="PANTHER" id="PTHR43736">
    <property type="entry name" value="ADP-RIBOSE PYROPHOSPHATASE"/>
    <property type="match status" value="1"/>
</dbReference>
<evidence type="ECO:0000313" key="3">
    <source>
        <dbReference type="Proteomes" id="UP000620124"/>
    </source>
</evidence>
<dbReference type="Gene3D" id="3.90.79.10">
    <property type="entry name" value="Nucleoside Triphosphate Pyrophosphohydrolase"/>
    <property type="match status" value="1"/>
</dbReference>
<dbReference type="Pfam" id="PF00293">
    <property type="entry name" value="NUDIX"/>
    <property type="match status" value="1"/>
</dbReference>
<gene>
    <name evidence="2" type="ORF">MVEN_01367000</name>
</gene>
<name>A0A8H6XXR8_9AGAR</name>
<dbReference type="AlphaFoldDB" id="A0A8H6XXR8"/>
<evidence type="ECO:0000259" key="1">
    <source>
        <dbReference type="PROSITE" id="PS51462"/>
    </source>
</evidence>
<dbReference type="EMBL" id="JACAZI010000011">
    <property type="protein sequence ID" value="KAF7348496.1"/>
    <property type="molecule type" value="Genomic_DNA"/>
</dbReference>
<feature type="domain" description="Nudix hydrolase" evidence="1">
    <location>
        <begin position="22"/>
        <end position="168"/>
    </location>
</feature>
<dbReference type="SUPFAM" id="SSF55811">
    <property type="entry name" value="Nudix"/>
    <property type="match status" value="1"/>
</dbReference>